<proteinExistence type="inferred from homology"/>
<dbReference type="InterPro" id="IPR000045">
    <property type="entry name" value="Prepilin_IV_endopep_pep"/>
</dbReference>
<feature type="domain" description="Prepilin type IV endopeptidase peptidase" evidence="3">
    <location>
        <begin position="80"/>
        <end position="192"/>
    </location>
</feature>
<dbReference type="PANTHER" id="PTHR30487">
    <property type="entry name" value="TYPE 4 PREPILIN-LIKE PROTEINS LEADER PEPTIDE-PROCESSING ENZYME"/>
    <property type="match status" value="1"/>
</dbReference>
<protein>
    <submittedName>
        <fullName evidence="4">Type IV leader peptidase family protein</fullName>
    </submittedName>
</protein>
<feature type="transmembrane region" description="Helical" evidence="2">
    <location>
        <begin position="12"/>
        <end position="32"/>
    </location>
</feature>
<sequence>MQLSTLWAETPLAAIAIAVLGAVVLGAAAWVATPRVRTLAGPGATSRWLRRRTHVVLAAVAGASLPWLDLHPVELATLAIVAVLVALLVTVDLAVHRLPDALAFPTAGLLVLGWFIGALVGAGSWSDLGRAVLAALAVGSGLLVLCLLTPSGLGLGDAKLGAVLALALGWFGWTPVVGAVVLAFLLGGLFAVGLLLTRRATRRTAVAFGPWLAAGAALALALGDRIAGGT</sequence>
<reference evidence="5" key="1">
    <citation type="submission" date="2016-10" db="EMBL/GenBank/DDBJ databases">
        <authorList>
            <person name="Varghese N."/>
            <person name="Submissions S."/>
        </authorList>
    </citation>
    <scope>NUCLEOTIDE SEQUENCE [LARGE SCALE GENOMIC DNA]</scope>
    <source>
        <strain evidence="5">DSM 21368</strain>
    </source>
</reference>
<dbReference type="RefSeq" id="WP_175476967.1">
    <property type="nucleotide sequence ID" value="NZ_FNTX01000001.1"/>
</dbReference>
<dbReference type="EMBL" id="FNTX01000001">
    <property type="protein sequence ID" value="SEE06368.1"/>
    <property type="molecule type" value="Genomic_DNA"/>
</dbReference>
<dbReference type="Proteomes" id="UP000199220">
    <property type="component" value="Unassembled WGS sequence"/>
</dbReference>
<dbReference type="PANTHER" id="PTHR30487:SF0">
    <property type="entry name" value="PREPILIN LEADER PEPTIDASE_N-METHYLTRANSFERASE-RELATED"/>
    <property type="match status" value="1"/>
</dbReference>
<dbReference type="STRING" id="648782.SAMN04488554_1433"/>
<evidence type="ECO:0000313" key="5">
    <source>
        <dbReference type="Proteomes" id="UP000199220"/>
    </source>
</evidence>
<dbReference type="GO" id="GO:0006465">
    <property type="term" value="P:signal peptide processing"/>
    <property type="evidence" value="ECO:0007669"/>
    <property type="project" value="TreeGrafter"/>
</dbReference>
<organism evidence="4 5">
    <name type="scientific">Ruania alba</name>
    <dbReference type="NCBI Taxonomy" id="648782"/>
    <lineage>
        <taxon>Bacteria</taxon>
        <taxon>Bacillati</taxon>
        <taxon>Actinomycetota</taxon>
        <taxon>Actinomycetes</taxon>
        <taxon>Micrococcales</taxon>
        <taxon>Ruaniaceae</taxon>
        <taxon>Ruania</taxon>
    </lineage>
</organism>
<evidence type="ECO:0000256" key="1">
    <source>
        <dbReference type="ARBA" id="ARBA00005801"/>
    </source>
</evidence>
<accession>A0A1H5FTZ9</accession>
<feature type="transmembrane region" description="Helical" evidence="2">
    <location>
        <begin position="204"/>
        <end position="223"/>
    </location>
</feature>
<gene>
    <name evidence="4" type="ORF">SAMN04488554_1433</name>
</gene>
<keyword evidence="2" id="KW-0812">Transmembrane</keyword>
<keyword evidence="2" id="KW-0472">Membrane</keyword>
<dbReference type="Pfam" id="PF01478">
    <property type="entry name" value="Peptidase_A24"/>
    <property type="match status" value="1"/>
</dbReference>
<comment type="similarity">
    <text evidence="1">Belongs to the peptidase A24 family.</text>
</comment>
<feature type="transmembrane region" description="Helical" evidence="2">
    <location>
        <begin position="179"/>
        <end position="197"/>
    </location>
</feature>
<feature type="transmembrane region" description="Helical" evidence="2">
    <location>
        <begin position="128"/>
        <end position="148"/>
    </location>
</feature>
<evidence type="ECO:0000259" key="3">
    <source>
        <dbReference type="Pfam" id="PF01478"/>
    </source>
</evidence>
<keyword evidence="5" id="KW-1185">Reference proteome</keyword>
<name>A0A1H5FTZ9_9MICO</name>
<evidence type="ECO:0000256" key="2">
    <source>
        <dbReference type="SAM" id="Phobius"/>
    </source>
</evidence>
<dbReference type="GO" id="GO:0004190">
    <property type="term" value="F:aspartic-type endopeptidase activity"/>
    <property type="evidence" value="ECO:0007669"/>
    <property type="project" value="InterPro"/>
</dbReference>
<dbReference type="InterPro" id="IPR050882">
    <property type="entry name" value="Prepilin_peptidase/N-MTase"/>
</dbReference>
<keyword evidence="2" id="KW-1133">Transmembrane helix</keyword>
<evidence type="ECO:0000313" key="4">
    <source>
        <dbReference type="EMBL" id="SEE06368.1"/>
    </source>
</evidence>
<feature type="transmembrane region" description="Helical" evidence="2">
    <location>
        <begin position="102"/>
        <end position="122"/>
    </location>
</feature>
<dbReference type="GO" id="GO:0005886">
    <property type="term" value="C:plasma membrane"/>
    <property type="evidence" value="ECO:0007669"/>
    <property type="project" value="TreeGrafter"/>
</dbReference>
<feature type="transmembrane region" description="Helical" evidence="2">
    <location>
        <begin position="76"/>
        <end position="95"/>
    </location>
</feature>
<dbReference type="AlphaFoldDB" id="A0A1H5FTZ9"/>